<sequence length="132" mass="14178">MLGGGGGGGGQVNGTNNSGILINIRSEDPKSPKTMGAYRRGVADVAEITPIAKCRSDAKFRKVRTLPERGTYVYDTRPRRAISNRDAAELRPARRLASNCQILEIRVRAAHVVAIGGGAMRNRAAPLVRARL</sequence>
<feature type="non-terminal residue" evidence="1">
    <location>
        <position position="1"/>
    </location>
</feature>
<keyword evidence="2" id="KW-1185">Reference proteome</keyword>
<name>A0ABN8HR65_9NEOP</name>
<gene>
    <name evidence="1" type="ORF">IPOD504_LOCUS991</name>
</gene>
<protein>
    <submittedName>
        <fullName evidence="1">Uncharacterized protein</fullName>
    </submittedName>
</protein>
<evidence type="ECO:0000313" key="2">
    <source>
        <dbReference type="Proteomes" id="UP000837857"/>
    </source>
</evidence>
<organism evidence="1 2">
    <name type="scientific">Iphiclides podalirius</name>
    <name type="common">scarce swallowtail</name>
    <dbReference type="NCBI Taxonomy" id="110791"/>
    <lineage>
        <taxon>Eukaryota</taxon>
        <taxon>Metazoa</taxon>
        <taxon>Ecdysozoa</taxon>
        <taxon>Arthropoda</taxon>
        <taxon>Hexapoda</taxon>
        <taxon>Insecta</taxon>
        <taxon>Pterygota</taxon>
        <taxon>Neoptera</taxon>
        <taxon>Endopterygota</taxon>
        <taxon>Lepidoptera</taxon>
        <taxon>Glossata</taxon>
        <taxon>Ditrysia</taxon>
        <taxon>Papilionoidea</taxon>
        <taxon>Papilionidae</taxon>
        <taxon>Papilioninae</taxon>
        <taxon>Iphiclides</taxon>
    </lineage>
</organism>
<reference evidence="1" key="1">
    <citation type="submission" date="2022-03" db="EMBL/GenBank/DDBJ databases">
        <authorList>
            <person name="Martin H S."/>
        </authorList>
    </citation>
    <scope>NUCLEOTIDE SEQUENCE</scope>
</reference>
<accession>A0ABN8HR65</accession>
<evidence type="ECO:0000313" key="1">
    <source>
        <dbReference type="EMBL" id="CAH2037037.1"/>
    </source>
</evidence>
<proteinExistence type="predicted"/>
<dbReference type="EMBL" id="OW152822">
    <property type="protein sequence ID" value="CAH2037037.1"/>
    <property type="molecule type" value="Genomic_DNA"/>
</dbReference>
<dbReference type="Proteomes" id="UP000837857">
    <property type="component" value="Chromosome 10"/>
</dbReference>